<evidence type="ECO:0000256" key="5">
    <source>
        <dbReference type="SAM" id="MobiDB-lite"/>
    </source>
</evidence>
<dbReference type="EMBL" id="ML978132">
    <property type="protein sequence ID" value="KAF2094999.1"/>
    <property type="molecule type" value="Genomic_DNA"/>
</dbReference>
<dbReference type="SUPFAM" id="SSF56112">
    <property type="entry name" value="Protein kinase-like (PK-like)"/>
    <property type="match status" value="1"/>
</dbReference>
<dbReference type="Gene3D" id="1.10.510.10">
    <property type="entry name" value="Transferase(Phosphotransferase) domain 1"/>
    <property type="match status" value="1"/>
</dbReference>
<dbReference type="SMART" id="SM00220">
    <property type="entry name" value="S_TKc"/>
    <property type="match status" value="1"/>
</dbReference>
<gene>
    <name evidence="7" type="ORF">NA57DRAFT_13626</name>
</gene>
<comment type="similarity">
    <text evidence="4">Belongs to the protein kinase superfamily.</text>
</comment>
<name>A0A9P4I9R3_9PEZI</name>
<evidence type="ECO:0000259" key="6">
    <source>
        <dbReference type="PROSITE" id="PS50011"/>
    </source>
</evidence>
<keyword evidence="4" id="KW-0808">Transferase</keyword>
<evidence type="ECO:0000313" key="8">
    <source>
        <dbReference type="Proteomes" id="UP000799772"/>
    </source>
</evidence>
<feature type="binding site" evidence="3">
    <location>
        <position position="39"/>
    </location>
    <ligand>
        <name>ATP</name>
        <dbReference type="ChEBI" id="CHEBI:30616"/>
    </ligand>
</feature>
<evidence type="ECO:0000256" key="4">
    <source>
        <dbReference type="RuleBase" id="RU000304"/>
    </source>
</evidence>
<comment type="caution">
    <text evidence="7">The sequence shown here is derived from an EMBL/GenBank/DDBJ whole genome shotgun (WGS) entry which is preliminary data.</text>
</comment>
<feature type="non-terminal residue" evidence="7">
    <location>
        <position position="1"/>
    </location>
</feature>
<dbReference type="PROSITE" id="PS50011">
    <property type="entry name" value="PROTEIN_KINASE_DOM"/>
    <property type="match status" value="1"/>
</dbReference>
<keyword evidence="1 3" id="KW-0547">Nucleotide-binding</keyword>
<dbReference type="GO" id="GO:0004674">
    <property type="term" value="F:protein serine/threonine kinase activity"/>
    <property type="evidence" value="ECO:0007669"/>
    <property type="project" value="UniProtKB-KW"/>
</dbReference>
<feature type="non-terminal residue" evidence="7">
    <location>
        <position position="323"/>
    </location>
</feature>
<dbReference type="PANTHER" id="PTHR24347">
    <property type="entry name" value="SERINE/THREONINE-PROTEIN KINASE"/>
    <property type="match status" value="1"/>
</dbReference>
<dbReference type="InterPro" id="IPR011009">
    <property type="entry name" value="Kinase-like_dom_sf"/>
</dbReference>
<sequence>LCQSLKDRYTVTTQALGMGGHGAVFAAVHRRTGRQVACKVVDLRCQLDENDTDPQPPIIQNEHFSTSESRNQKRISKANKLFKEFQVLQDIDHPNIVRLEKAFWTTNSIYIFQELLPGGDLFSFIEARGGPFEEAEAAILVLQILKALDFLHTRGIVHRDLKPDNILLSSPLPNARVVLTDFGHARHLPESNEDNCIERPFKRQRMTSVVGTFEYCAPEVHKRNPLFPEEGYSKAIDIWSLGCITFLLLSGEQPFVNHRDPLFRVDPLQAIMTLASKCDLDAIDNSPNWRSISKRPKQLVKSLLVLDEAIRLTAKQALDHPWF</sequence>
<dbReference type="InterPro" id="IPR000719">
    <property type="entry name" value="Prot_kinase_dom"/>
</dbReference>
<keyword evidence="8" id="KW-1185">Reference proteome</keyword>
<protein>
    <submittedName>
        <fullName evidence="7">Pkinase-domain-containing protein</fullName>
    </submittedName>
</protein>
<evidence type="ECO:0000256" key="3">
    <source>
        <dbReference type="PROSITE-ProRule" id="PRU10141"/>
    </source>
</evidence>
<feature type="domain" description="Protein kinase" evidence="6">
    <location>
        <begin position="10"/>
        <end position="323"/>
    </location>
</feature>
<reference evidence="7" key="1">
    <citation type="journal article" date="2020" name="Stud. Mycol.">
        <title>101 Dothideomycetes genomes: a test case for predicting lifestyles and emergence of pathogens.</title>
        <authorList>
            <person name="Haridas S."/>
            <person name="Albert R."/>
            <person name="Binder M."/>
            <person name="Bloem J."/>
            <person name="Labutti K."/>
            <person name="Salamov A."/>
            <person name="Andreopoulos B."/>
            <person name="Baker S."/>
            <person name="Barry K."/>
            <person name="Bills G."/>
            <person name="Bluhm B."/>
            <person name="Cannon C."/>
            <person name="Castanera R."/>
            <person name="Culley D."/>
            <person name="Daum C."/>
            <person name="Ezra D."/>
            <person name="Gonzalez J."/>
            <person name="Henrissat B."/>
            <person name="Kuo A."/>
            <person name="Liang C."/>
            <person name="Lipzen A."/>
            <person name="Lutzoni F."/>
            <person name="Magnuson J."/>
            <person name="Mondo S."/>
            <person name="Nolan M."/>
            <person name="Ohm R."/>
            <person name="Pangilinan J."/>
            <person name="Park H.-J."/>
            <person name="Ramirez L."/>
            <person name="Alfaro M."/>
            <person name="Sun H."/>
            <person name="Tritt A."/>
            <person name="Yoshinaga Y."/>
            <person name="Zwiers L.-H."/>
            <person name="Turgeon B."/>
            <person name="Goodwin S."/>
            <person name="Spatafora J."/>
            <person name="Crous P."/>
            <person name="Grigoriev I."/>
        </authorList>
    </citation>
    <scope>NUCLEOTIDE SEQUENCE</scope>
    <source>
        <strain evidence="7">CBS 133067</strain>
    </source>
</reference>
<dbReference type="Proteomes" id="UP000799772">
    <property type="component" value="Unassembled WGS sequence"/>
</dbReference>
<proteinExistence type="inferred from homology"/>
<evidence type="ECO:0000313" key="7">
    <source>
        <dbReference type="EMBL" id="KAF2094999.1"/>
    </source>
</evidence>
<dbReference type="AlphaFoldDB" id="A0A9P4I9R3"/>
<dbReference type="InterPro" id="IPR008271">
    <property type="entry name" value="Ser/Thr_kinase_AS"/>
</dbReference>
<keyword evidence="4" id="KW-0418">Kinase</keyword>
<dbReference type="GO" id="GO:0005524">
    <property type="term" value="F:ATP binding"/>
    <property type="evidence" value="ECO:0007669"/>
    <property type="project" value="UniProtKB-UniRule"/>
</dbReference>
<dbReference type="Pfam" id="PF00069">
    <property type="entry name" value="Pkinase"/>
    <property type="match status" value="1"/>
</dbReference>
<evidence type="ECO:0000256" key="2">
    <source>
        <dbReference type="ARBA" id="ARBA00022840"/>
    </source>
</evidence>
<feature type="region of interest" description="Disordered" evidence="5">
    <location>
        <begin position="51"/>
        <end position="70"/>
    </location>
</feature>
<dbReference type="OrthoDB" id="74764at2759"/>
<dbReference type="InterPro" id="IPR017441">
    <property type="entry name" value="Protein_kinase_ATP_BS"/>
</dbReference>
<keyword evidence="4" id="KW-0723">Serine/threonine-protein kinase</keyword>
<organism evidence="7 8">
    <name type="scientific">Rhizodiscina lignyota</name>
    <dbReference type="NCBI Taxonomy" id="1504668"/>
    <lineage>
        <taxon>Eukaryota</taxon>
        <taxon>Fungi</taxon>
        <taxon>Dikarya</taxon>
        <taxon>Ascomycota</taxon>
        <taxon>Pezizomycotina</taxon>
        <taxon>Dothideomycetes</taxon>
        <taxon>Pleosporomycetidae</taxon>
        <taxon>Aulographales</taxon>
        <taxon>Rhizodiscinaceae</taxon>
        <taxon>Rhizodiscina</taxon>
    </lineage>
</organism>
<accession>A0A9P4I9R3</accession>
<evidence type="ECO:0000256" key="1">
    <source>
        <dbReference type="ARBA" id="ARBA00022741"/>
    </source>
</evidence>
<dbReference type="Gene3D" id="3.30.200.20">
    <property type="entry name" value="Phosphorylase Kinase, domain 1"/>
    <property type="match status" value="1"/>
</dbReference>
<dbReference type="PROSITE" id="PS00108">
    <property type="entry name" value="PROTEIN_KINASE_ST"/>
    <property type="match status" value="1"/>
</dbReference>
<keyword evidence="2 3" id="KW-0067">ATP-binding</keyword>
<dbReference type="PROSITE" id="PS00107">
    <property type="entry name" value="PROTEIN_KINASE_ATP"/>
    <property type="match status" value="1"/>
</dbReference>